<feature type="region of interest" description="Disordered" evidence="1">
    <location>
        <begin position="81"/>
        <end position="108"/>
    </location>
</feature>
<accession>A0A1D1V3N8</accession>
<feature type="region of interest" description="Disordered" evidence="1">
    <location>
        <begin position="377"/>
        <end position="431"/>
    </location>
</feature>
<comment type="caution">
    <text evidence="2">The sequence shown here is derived from an EMBL/GenBank/DDBJ whole genome shotgun (WGS) entry which is preliminary data.</text>
</comment>
<feature type="region of interest" description="Disordered" evidence="1">
    <location>
        <begin position="276"/>
        <end position="309"/>
    </location>
</feature>
<sequence length="594" mass="66105">MPNGSPGSFRRSVTGIRKSQRVSKHPAAFESEDSNCDAKLSQDDTVDPCSVLPVLNLSRNDYEHPVIFGEWMALMKKAGPVIDRPSRSSSRKSSAVSFSPSPTDSLLHHDEERFQQEVVIAAEANPEIRVPRSIRHVAKKAKAVDYSLTAEDDPMEEFLTAVEDPRDDCVSPDGASLISEDFSQSPRSAYHTPVNSQPMSLKTVENSPNEFFTQPSSFPAEVRRATLCVSARESTHLDGDRVEREVLLEKRITKEFVVTVFRESFIDDALDIVNQVSQPDGQPSQQTSQHSPISGRSAGNEISAIPSTNDKSRFTTYEIPDNWPFAAVLTKSNPADGEAAYRFSERPKILPVKVTEQPGVPDPYQLPLRRMWRPMRKNREPEETPQETPLSAAGESTAVERVPVDSATLAAHPRKKEPKQKKKKKFKRGHKWKTFRRIKNRLKVGNDESFSFWQMSSWNSHSSQPEVSESVRNVSSSAASLISELEPSQTREAETIEERGSEKDGAERPTLSEGTNAQPEATEFQTAQSQLQPDEVPPECSDEELNVVKSSADSEVGLESDSDTLIAEWAEMSDAVDLANVATLFHTLLQEPFD</sequence>
<dbReference type="Proteomes" id="UP000186922">
    <property type="component" value="Unassembled WGS sequence"/>
</dbReference>
<feature type="compositionally biased region" description="Low complexity" evidence="1">
    <location>
        <begin position="87"/>
        <end position="105"/>
    </location>
</feature>
<feature type="compositionally biased region" description="Basic and acidic residues" evidence="1">
    <location>
        <begin position="489"/>
        <end position="507"/>
    </location>
</feature>
<gene>
    <name evidence="2" type="primary">RvY_05057-1</name>
    <name evidence="2" type="synonym">RvY_05057.1</name>
    <name evidence="2" type="ORF">RvY_05057</name>
</gene>
<name>A0A1D1V3N8_RAMVA</name>
<evidence type="ECO:0000313" key="2">
    <source>
        <dbReference type="EMBL" id="GAU93068.1"/>
    </source>
</evidence>
<feature type="region of interest" description="Disordered" evidence="1">
    <location>
        <begin position="478"/>
        <end position="559"/>
    </location>
</feature>
<feature type="compositionally biased region" description="Polar residues" evidence="1">
    <location>
        <begin position="276"/>
        <end position="294"/>
    </location>
</feature>
<protein>
    <submittedName>
        <fullName evidence="2">Uncharacterized protein</fullName>
    </submittedName>
</protein>
<dbReference type="EMBL" id="BDGG01000002">
    <property type="protein sequence ID" value="GAU93068.1"/>
    <property type="molecule type" value="Genomic_DNA"/>
</dbReference>
<reference evidence="2 3" key="1">
    <citation type="journal article" date="2016" name="Nat. Commun.">
        <title>Extremotolerant tardigrade genome and improved radiotolerance of human cultured cells by tardigrade-unique protein.</title>
        <authorList>
            <person name="Hashimoto T."/>
            <person name="Horikawa D.D."/>
            <person name="Saito Y."/>
            <person name="Kuwahara H."/>
            <person name="Kozuka-Hata H."/>
            <person name="Shin-I T."/>
            <person name="Minakuchi Y."/>
            <person name="Ohishi K."/>
            <person name="Motoyama A."/>
            <person name="Aizu T."/>
            <person name="Enomoto A."/>
            <person name="Kondo K."/>
            <person name="Tanaka S."/>
            <person name="Hara Y."/>
            <person name="Koshikawa S."/>
            <person name="Sagara H."/>
            <person name="Miura T."/>
            <person name="Yokobori S."/>
            <person name="Miyagawa K."/>
            <person name="Suzuki Y."/>
            <person name="Kubo T."/>
            <person name="Oyama M."/>
            <person name="Kohara Y."/>
            <person name="Fujiyama A."/>
            <person name="Arakawa K."/>
            <person name="Katayama T."/>
            <person name="Toyoda A."/>
            <person name="Kunieda T."/>
        </authorList>
    </citation>
    <scope>NUCLEOTIDE SEQUENCE [LARGE SCALE GENOMIC DNA]</scope>
    <source>
        <strain evidence="2 3">YOKOZUNA-1</strain>
    </source>
</reference>
<feature type="compositionally biased region" description="Low complexity" evidence="1">
    <location>
        <begin position="478"/>
        <end position="488"/>
    </location>
</feature>
<feature type="compositionally biased region" description="Acidic residues" evidence="1">
    <location>
        <begin position="536"/>
        <end position="545"/>
    </location>
</feature>
<feature type="region of interest" description="Disordered" evidence="1">
    <location>
        <begin position="1"/>
        <end position="43"/>
    </location>
</feature>
<organism evidence="2 3">
    <name type="scientific">Ramazzottius varieornatus</name>
    <name type="common">Water bear</name>
    <name type="synonym">Tardigrade</name>
    <dbReference type="NCBI Taxonomy" id="947166"/>
    <lineage>
        <taxon>Eukaryota</taxon>
        <taxon>Metazoa</taxon>
        <taxon>Ecdysozoa</taxon>
        <taxon>Tardigrada</taxon>
        <taxon>Eutardigrada</taxon>
        <taxon>Parachela</taxon>
        <taxon>Hypsibioidea</taxon>
        <taxon>Ramazzottiidae</taxon>
        <taxon>Ramazzottius</taxon>
    </lineage>
</organism>
<dbReference type="AlphaFoldDB" id="A0A1D1V3N8"/>
<evidence type="ECO:0000313" key="3">
    <source>
        <dbReference type="Proteomes" id="UP000186922"/>
    </source>
</evidence>
<keyword evidence="3" id="KW-1185">Reference proteome</keyword>
<evidence type="ECO:0000256" key="1">
    <source>
        <dbReference type="SAM" id="MobiDB-lite"/>
    </source>
</evidence>
<feature type="compositionally biased region" description="Basic residues" evidence="1">
    <location>
        <begin position="412"/>
        <end position="431"/>
    </location>
</feature>
<feature type="compositionally biased region" description="Polar residues" evidence="1">
    <location>
        <begin position="512"/>
        <end position="532"/>
    </location>
</feature>
<proteinExistence type="predicted"/>